<comment type="caution">
    <text evidence="1">The sequence shown here is derived from an EMBL/GenBank/DDBJ whole genome shotgun (WGS) entry which is preliminary data.</text>
</comment>
<dbReference type="GeneID" id="69982206"/>
<dbReference type="AlphaFoldDB" id="A0A0F5JL40"/>
<organism evidence="1 2">
    <name type="scientific">Parabacteroides goldsteinii DSM 19448 = WAL 12034</name>
    <dbReference type="NCBI Taxonomy" id="927665"/>
    <lineage>
        <taxon>Bacteria</taxon>
        <taxon>Pseudomonadati</taxon>
        <taxon>Bacteroidota</taxon>
        <taxon>Bacteroidia</taxon>
        <taxon>Bacteroidales</taxon>
        <taxon>Tannerellaceae</taxon>
        <taxon>Parabacteroides</taxon>
    </lineage>
</organism>
<dbReference type="Proteomes" id="UP000033047">
    <property type="component" value="Unassembled WGS sequence"/>
</dbReference>
<dbReference type="NCBIfam" id="TIGR04183">
    <property type="entry name" value="Por_Secre_tail"/>
    <property type="match status" value="1"/>
</dbReference>
<accession>A0A0F5JL40</accession>
<evidence type="ECO:0000313" key="2">
    <source>
        <dbReference type="Proteomes" id="UP000033047"/>
    </source>
</evidence>
<proteinExistence type="predicted"/>
<gene>
    <name evidence="1" type="ORF">HMPREF1535_00965</name>
</gene>
<dbReference type="RefSeq" id="WP_046145435.1">
    <property type="nucleotide sequence ID" value="NZ_KQ033912.1"/>
</dbReference>
<dbReference type="HOGENOM" id="CLU_034272_0_0_10"/>
<dbReference type="InterPro" id="IPR026444">
    <property type="entry name" value="Secre_tail"/>
</dbReference>
<dbReference type="PATRIC" id="fig|927665.4.peg.989"/>
<evidence type="ECO:0000313" key="1">
    <source>
        <dbReference type="EMBL" id="KKB58147.1"/>
    </source>
</evidence>
<dbReference type="STRING" id="927665.HMPREF1535_00965"/>
<name>A0A0F5JL40_9BACT</name>
<dbReference type="EMBL" id="AQHV01000006">
    <property type="protein sequence ID" value="KKB58147.1"/>
    <property type="molecule type" value="Genomic_DNA"/>
</dbReference>
<reference evidence="1 2" key="1">
    <citation type="submission" date="2013-04" db="EMBL/GenBank/DDBJ databases">
        <title>The Genome Sequence of Parabacteroides goldsteinii DSM 19448.</title>
        <authorList>
            <consortium name="The Broad Institute Genomics Platform"/>
            <person name="Earl A."/>
            <person name="Ward D."/>
            <person name="Feldgarden M."/>
            <person name="Gevers D."/>
            <person name="Martens E."/>
            <person name="Sakamoto M."/>
            <person name="Benno Y."/>
            <person name="Song Y."/>
            <person name="Liu C."/>
            <person name="Lee J."/>
            <person name="Bolanos M."/>
            <person name="Vaisanen M.L."/>
            <person name="Finegold S.M."/>
            <person name="Walker B."/>
            <person name="Young S."/>
            <person name="Zeng Q."/>
            <person name="Gargeya S."/>
            <person name="Fitzgerald M."/>
            <person name="Haas B."/>
            <person name="Abouelleil A."/>
            <person name="Allen A.W."/>
            <person name="Alvarado L."/>
            <person name="Arachchi H.M."/>
            <person name="Berlin A.M."/>
            <person name="Chapman S.B."/>
            <person name="Gainer-Dewar J."/>
            <person name="Goldberg J."/>
            <person name="Griggs A."/>
            <person name="Gujja S."/>
            <person name="Hansen M."/>
            <person name="Howarth C."/>
            <person name="Imamovic A."/>
            <person name="Ireland A."/>
            <person name="Larimer J."/>
            <person name="McCowan C."/>
            <person name="Murphy C."/>
            <person name="Pearson M."/>
            <person name="Poon T.W."/>
            <person name="Priest M."/>
            <person name="Roberts A."/>
            <person name="Saif S."/>
            <person name="Shea T."/>
            <person name="Sisk P."/>
            <person name="Sykes S."/>
            <person name="Wortman J."/>
            <person name="Nusbaum C."/>
            <person name="Birren B."/>
        </authorList>
    </citation>
    <scope>NUCLEOTIDE SEQUENCE [LARGE SCALE GENOMIC DNA]</scope>
    <source>
        <strain evidence="1 2">DSM 19448</strain>
    </source>
</reference>
<sequence>MRNSYLLSILLVASGISGLSAQIPLIPNEARALYNYQMKDRVAPVVVADENLTVNEIYRSPVDGCYFGIGDARNTYDPAGIDCEECENAGGRAKINGSYVWGLTESDKKIYWGTINNLLCQAASMAGSEETANPLLTPYETTCWVCENEKGANGDLLGQLGDMLPPRVFVYDPADGTVRDITPDTDAAATCTGFRSAGSHKGVVFMGGPDFVHGLTLFAYDSENNRFMGASHLETLSHENFKITNIRKWHVIEGVLYCGVKYETGDKSGGAILRWNGSKEDPFNFEIVGYTEGEASELEYHNGRIYVGGWPVGTTPAGVYRSPLIPAGGFTAADAITWETVWRYSAYENDALCLLTAGVGGFKSYKGQLYWGMLYTTWAYPMMLPAVYGLKTGDELLTGILGVLRSAPLFRATDFSTPEDVELLYGEERLPKYNTTSKEWKILKNGMGVKPKWGRSGLGNLYTNYIWSMEVYNDRLYVGTMDMSNLIKPAIKTLMPSYASLVSMLKLDESKYGYELLLIDDPDTEPTLFTDNGMDNAAAYGVRNMLVYDDYMYVGTANPLNLDENGGWQLFTLKDSRIITGNEKAPSVARLLISQTEQAIQFSLMDGDLIKQIKLIDMNGRNIRQVEGNTTQLTVSLTGLSAGVYIATVYNGGDPISTKVIVR</sequence>
<protein>
    <submittedName>
        <fullName evidence="1">Por secretion system C-terminal sorting domain-containing protein</fullName>
    </submittedName>
</protein>